<dbReference type="Pfam" id="PF00595">
    <property type="entry name" value="PDZ"/>
    <property type="match status" value="4"/>
</dbReference>
<feature type="domain" description="PDZ" evidence="4">
    <location>
        <begin position="230"/>
        <end position="310"/>
    </location>
</feature>
<name>A0ABD1J1W6_9TELE</name>
<evidence type="ECO:0000259" key="4">
    <source>
        <dbReference type="PROSITE" id="PS50106"/>
    </source>
</evidence>
<feature type="compositionally biased region" description="Basic and acidic residues" evidence="3">
    <location>
        <begin position="498"/>
        <end position="536"/>
    </location>
</feature>
<feature type="region of interest" description="Disordered" evidence="3">
    <location>
        <begin position="330"/>
        <end position="382"/>
    </location>
</feature>
<evidence type="ECO:0000256" key="1">
    <source>
        <dbReference type="ARBA" id="ARBA00022737"/>
    </source>
</evidence>
<organism evidence="5 6">
    <name type="scientific">Coilia grayii</name>
    <name type="common">Gray's grenadier anchovy</name>
    <dbReference type="NCBI Taxonomy" id="363190"/>
    <lineage>
        <taxon>Eukaryota</taxon>
        <taxon>Metazoa</taxon>
        <taxon>Chordata</taxon>
        <taxon>Craniata</taxon>
        <taxon>Vertebrata</taxon>
        <taxon>Euteleostomi</taxon>
        <taxon>Actinopterygii</taxon>
        <taxon>Neopterygii</taxon>
        <taxon>Teleostei</taxon>
        <taxon>Clupei</taxon>
        <taxon>Clupeiformes</taxon>
        <taxon>Clupeoidei</taxon>
        <taxon>Engraulidae</taxon>
        <taxon>Coilinae</taxon>
        <taxon>Coilia</taxon>
    </lineage>
</organism>
<accession>A0ABD1J1W6</accession>
<dbReference type="Gene3D" id="2.30.42.10">
    <property type="match status" value="4"/>
</dbReference>
<evidence type="ECO:0000256" key="2">
    <source>
        <dbReference type="ARBA" id="ARBA00038110"/>
    </source>
</evidence>
<keyword evidence="6" id="KW-1185">Reference proteome</keyword>
<feature type="compositionally biased region" description="Pro residues" evidence="3">
    <location>
        <begin position="334"/>
        <end position="379"/>
    </location>
</feature>
<feature type="region of interest" description="Disordered" evidence="3">
    <location>
        <begin position="489"/>
        <end position="567"/>
    </location>
</feature>
<dbReference type="EMBL" id="JBHFQA010000020">
    <property type="protein sequence ID" value="KAL2081188.1"/>
    <property type="molecule type" value="Genomic_DNA"/>
</dbReference>
<evidence type="ECO:0000313" key="6">
    <source>
        <dbReference type="Proteomes" id="UP001591681"/>
    </source>
</evidence>
<dbReference type="CDD" id="cd06768">
    <property type="entry name" value="PDZ_NHERF-like"/>
    <property type="match status" value="4"/>
</dbReference>
<proteinExistence type="inferred from homology"/>
<dbReference type="AlphaFoldDB" id="A0ABD1J1W6"/>
<evidence type="ECO:0000313" key="5">
    <source>
        <dbReference type="EMBL" id="KAL2081188.1"/>
    </source>
</evidence>
<keyword evidence="1" id="KW-0677">Repeat</keyword>
<dbReference type="PROSITE" id="PS50106">
    <property type="entry name" value="PDZ"/>
    <property type="match status" value="4"/>
</dbReference>
<reference evidence="5 6" key="1">
    <citation type="submission" date="2024-09" db="EMBL/GenBank/DDBJ databases">
        <title>A chromosome-level genome assembly of Gray's grenadier anchovy, Coilia grayii.</title>
        <authorList>
            <person name="Fu Z."/>
        </authorList>
    </citation>
    <scope>NUCLEOTIDE SEQUENCE [LARGE SCALE GENOMIC DNA]</scope>
    <source>
        <strain evidence="5">G4</strain>
        <tissue evidence="5">Muscle</tissue>
    </source>
</reference>
<protein>
    <recommendedName>
        <fullName evidence="4">PDZ domain-containing protein</fullName>
    </recommendedName>
</protein>
<dbReference type="InterPro" id="IPR036034">
    <property type="entry name" value="PDZ_sf"/>
</dbReference>
<dbReference type="PANTHER" id="PTHR14191">
    <property type="entry name" value="PDZ DOMAIN CONTAINING PROTEIN"/>
    <property type="match status" value="1"/>
</dbReference>
<dbReference type="InterPro" id="IPR001478">
    <property type="entry name" value="PDZ"/>
</dbReference>
<evidence type="ECO:0000256" key="3">
    <source>
        <dbReference type="SAM" id="MobiDB-lite"/>
    </source>
</evidence>
<gene>
    <name evidence="5" type="ORF">ACEWY4_023041</name>
</gene>
<comment type="similarity">
    <text evidence="2">Belongs to the NHER family.</text>
</comment>
<feature type="domain" description="PDZ" evidence="4">
    <location>
        <begin position="388"/>
        <end position="468"/>
    </location>
</feature>
<comment type="caution">
    <text evidence="5">The sequence shown here is derived from an EMBL/GenBank/DDBJ whole genome shotgun (WGS) entry which is preliminary data.</text>
</comment>
<dbReference type="PANTHER" id="PTHR14191:SF6">
    <property type="entry name" value="NA(+)_H(+) EXCHANGE REGULATORY COFACTOR NHE-RF3-RELATED"/>
    <property type="match status" value="1"/>
</dbReference>
<sequence>MAGIKPRVIVLTKREGQTFGFFLRVERDVEGHLIRSLDMGGPAELAGLKDGDRIIRVNGVFVDSMEHAQVADLVRKSGMSVTFHILSEAAYKQAKEEGWDMAELPRQNTMNGVAGPSAKPKLCYLLKSSTGYQFSLRSVKGEKGLFMMDVTSGGSADTAGVMENDRIVEVNGENVEEASHEQVVEKVKASGNSVMFLLVDEDTDRFYKNKRIRLGSALATVKHLPYKPRVAEMTKGSDGYGFFLRKEPHMSGHYIRDIDRGSPAEKAGLKEMDRLVAVGGEAVDKCNHDQVVDKIRQAGNKCCLLVVDADADRMYTLGKVSPLLFLEETRASPPSQPEPAKTPEPRPATPPPSPKPAPTPTPVPVPVPVPVPAPAPTPTPTEDYKPKLCRLVKAPAGFGFHLNGIQGVPGQYIKEVVKGGAADQAGLEDDDIVVEVNGVNVEKATHEEVVNMIRTTGDNLLLLVAGRTAYDHLKASGVAITTALLGMEATRPPSPKLPEVRMEKKKEEEEKEKEEKTMEKEDKKEDKKEEKVEEAVAARPDTPPSQTRARTPSVSSSSSNESLDEQL</sequence>
<dbReference type="SUPFAM" id="SSF50156">
    <property type="entry name" value="PDZ domain-like"/>
    <property type="match status" value="4"/>
</dbReference>
<dbReference type="SMART" id="SM00228">
    <property type="entry name" value="PDZ"/>
    <property type="match status" value="4"/>
</dbReference>
<dbReference type="Proteomes" id="UP001591681">
    <property type="component" value="Unassembled WGS sequence"/>
</dbReference>
<feature type="domain" description="PDZ" evidence="4">
    <location>
        <begin position="122"/>
        <end position="202"/>
    </location>
</feature>
<dbReference type="InterPro" id="IPR051067">
    <property type="entry name" value="NHER"/>
</dbReference>
<feature type="domain" description="PDZ" evidence="4">
    <location>
        <begin position="8"/>
        <end position="89"/>
    </location>
</feature>